<dbReference type="SUPFAM" id="SSF56784">
    <property type="entry name" value="HAD-like"/>
    <property type="match status" value="1"/>
</dbReference>
<accession>A0A941BKR3</accession>
<dbReference type="PANTHER" id="PTHR42896">
    <property type="entry name" value="XYLULOSE-1,5-BISPHOSPHATE (XUBP) PHOSPHATASE"/>
    <property type="match status" value="1"/>
</dbReference>
<dbReference type="SFLD" id="SFLDG01129">
    <property type="entry name" value="C1.5:_HAD__Beta-PGM__Phosphata"/>
    <property type="match status" value="1"/>
</dbReference>
<dbReference type="Gene3D" id="1.10.150.240">
    <property type="entry name" value="Putative phosphatase, domain 2"/>
    <property type="match status" value="1"/>
</dbReference>
<dbReference type="InterPro" id="IPR006439">
    <property type="entry name" value="HAD-SF_hydro_IA"/>
</dbReference>
<gene>
    <name evidence="1" type="ORF">KAK03_07900</name>
</gene>
<dbReference type="PANTHER" id="PTHR42896:SF2">
    <property type="entry name" value="CBBY-LIKE PROTEIN"/>
    <property type="match status" value="1"/>
</dbReference>
<dbReference type="InterPro" id="IPR036412">
    <property type="entry name" value="HAD-like_sf"/>
</dbReference>
<keyword evidence="1" id="KW-0378">Hydrolase</keyword>
<evidence type="ECO:0000313" key="1">
    <source>
        <dbReference type="EMBL" id="MBQ0930409.1"/>
    </source>
</evidence>
<sequence length="245" mass="26865">MLKALLWDVDGTIAETERDGHRVAFNLAFAELGLDWGWDERRYGELLQVTGGRERLLADMRTRADAPASTAERETLALRLHAAKNRHYAALVTQGRIDARPGVLGLMREAAAAGLRQAIVTTTSRSNVDALMPRLLGEDWRTLFEVVLCGEDVARKKPDPEVYDRALARLRLAPGQALAIEDSTPGGQAAQAAAVPVMLRPSVYFPARELPEGWRGWFCGPQQALSVPVLREHHAACTALAQRGV</sequence>
<dbReference type="EMBL" id="JAGQDD010000004">
    <property type="protein sequence ID" value="MBQ0930409.1"/>
    <property type="molecule type" value="Genomic_DNA"/>
</dbReference>
<dbReference type="Gene3D" id="3.40.50.1000">
    <property type="entry name" value="HAD superfamily/HAD-like"/>
    <property type="match status" value="1"/>
</dbReference>
<keyword evidence="2" id="KW-1185">Reference proteome</keyword>
<dbReference type="Proteomes" id="UP000676246">
    <property type="component" value="Unassembled WGS sequence"/>
</dbReference>
<dbReference type="PRINTS" id="PR00413">
    <property type="entry name" value="HADHALOGNASE"/>
</dbReference>
<dbReference type="InterPro" id="IPR044999">
    <property type="entry name" value="CbbY-like"/>
</dbReference>
<dbReference type="AlphaFoldDB" id="A0A941BKR3"/>
<reference evidence="1 2" key="1">
    <citation type="submission" date="2021-04" db="EMBL/GenBank/DDBJ databases">
        <title>The genome sequence of Ideonella sp. 3Y2.</title>
        <authorList>
            <person name="Liu Y."/>
        </authorList>
    </citation>
    <scope>NUCLEOTIDE SEQUENCE [LARGE SCALE GENOMIC DNA]</scope>
    <source>
        <strain evidence="1 2">3Y2</strain>
    </source>
</reference>
<dbReference type="InterPro" id="IPR023198">
    <property type="entry name" value="PGP-like_dom2"/>
</dbReference>
<proteinExistence type="predicted"/>
<dbReference type="RefSeq" id="WP_210853116.1">
    <property type="nucleotide sequence ID" value="NZ_JAGQDD010000004.1"/>
</dbReference>
<name>A0A941BKR3_9BURK</name>
<dbReference type="Pfam" id="PF00702">
    <property type="entry name" value="Hydrolase"/>
    <property type="match status" value="1"/>
</dbReference>
<comment type="caution">
    <text evidence="1">The sequence shown here is derived from an EMBL/GenBank/DDBJ whole genome shotgun (WGS) entry which is preliminary data.</text>
</comment>
<dbReference type="SFLD" id="SFLDS00003">
    <property type="entry name" value="Haloacid_Dehalogenase"/>
    <property type="match status" value="1"/>
</dbReference>
<dbReference type="InterPro" id="IPR023214">
    <property type="entry name" value="HAD_sf"/>
</dbReference>
<evidence type="ECO:0000313" key="2">
    <source>
        <dbReference type="Proteomes" id="UP000676246"/>
    </source>
</evidence>
<dbReference type="GO" id="GO:0016787">
    <property type="term" value="F:hydrolase activity"/>
    <property type="evidence" value="ECO:0007669"/>
    <property type="project" value="UniProtKB-KW"/>
</dbReference>
<dbReference type="NCBIfam" id="TIGR01509">
    <property type="entry name" value="HAD-SF-IA-v3"/>
    <property type="match status" value="1"/>
</dbReference>
<organism evidence="1 2">
    <name type="scientific">Ideonella alba</name>
    <dbReference type="NCBI Taxonomy" id="2824118"/>
    <lineage>
        <taxon>Bacteria</taxon>
        <taxon>Pseudomonadati</taxon>
        <taxon>Pseudomonadota</taxon>
        <taxon>Betaproteobacteria</taxon>
        <taxon>Burkholderiales</taxon>
        <taxon>Sphaerotilaceae</taxon>
        <taxon>Ideonella</taxon>
    </lineage>
</organism>
<protein>
    <submittedName>
        <fullName evidence="1">HAD-IA family hydrolase</fullName>
    </submittedName>
</protein>